<dbReference type="GO" id="GO:0004252">
    <property type="term" value="F:serine-type endopeptidase activity"/>
    <property type="evidence" value="ECO:0007669"/>
    <property type="project" value="InterPro"/>
</dbReference>
<keyword evidence="3 10" id="KW-0732">Signal</keyword>
<feature type="chain" id="PRO_5020803916" evidence="10">
    <location>
        <begin position="27"/>
        <end position="278"/>
    </location>
</feature>
<organism evidence="11 13">
    <name type="scientific">Testudinibacter aquarius</name>
    <dbReference type="NCBI Taxonomy" id="1524974"/>
    <lineage>
        <taxon>Bacteria</taxon>
        <taxon>Pseudomonadati</taxon>
        <taxon>Pseudomonadota</taxon>
        <taxon>Gammaproteobacteria</taxon>
        <taxon>Pasteurellales</taxon>
        <taxon>Pasteurellaceae</taxon>
        <taxon>Testudinibacter</taxon>
    </lineage>
</organism>
<feature type="region of interest" description="Disordered" evidence="9">
    <location>
        <begin position="240"/>
        <end position="266"/>
    </location>
</feature>
<keyword evidence="4" id="KW-0574">Periplasm</keyword>
<gene>
    <name evidence="12" type="primary">mepA</name>
    <name evidence="11" type="ORF">EDC16_106134</name>
    <name evidence="12" type="ORF">FHQ21_00765</name>
</gene>
<dbReference type="EMBL" id="SMCP01000006">
    <property type="protein sequence ID" value="TCV86577.1"/>
    <property type="molecule type" value="Genomic_DNA"/>
</dbReference>
<dbReference type="SUPFAM" id="SSF55166">
    <property type="entry name" value="Hedgehog/DD-peptidase"/>
    <property type="match status" value="1"/>
</dbReference>
<evidence type="ECO:0000256" key="8">
    <source>
        <dbReference type="PIRSR" id="PIRSR018455-2"/>
    </source>
</evidence>
<dbReference type="InterPro" id="IPR009045">
    <property type="entry name" value="Zn_M74/Hedgehog-like"/>
</dbReference>
<evidence type="ECO:0000256" key="6">
    <source>
        <dbReference type="ARBA" id="ARBA00022833"/>
    </source>
</evidence>
<evidence type="ECO:0000313" key="13">
    <source>
        <dbReference type="Proteomes" id="UP000294619"/>
    </source>
</evidence>
<dbReference type="NCBIfam" id="NF006947">
    <property type="entry name" value="PRK09429.1"/>
    <property type="match status" value="1"/>
</dbReference>
<sequence>MRNNTFIKTVFLSLISVPLFGTSAVASPWEQINSPIQGNANPIGGYSNGCIIGAEALPLRGEGYQVIRSQKNRYYGHPELLAYLQRLGKKAKQAGLQNVLIGDMGMAAGGRFSSGHASHQTGLDADIWLRFGPLTDKQALTPTATLMVNRQAQRVDERVWTPDQTTLIRLAAQDPKVDRIFLNPAIKLKLCQTVTGDRTWLAKIRPWFGHDAHLHVRLTCPQGATHCEAQAPVPSGEGCGAELMSWFEPPKPGTQSTPKTPPPLPQLCQMILSQQGKS</sequence>
<name>A0A4R3Y4F9_9PAST</name>
<reference evidence="11 13" key="1">
    <citation type="submission" date="2019-03" db="EMBL/GenBank/DDBJ databases">
        <title>Genomic Encyclopedia of Type Strains, Phase IV (KMG-IV): sequencing the most valuable type-strain genomes for metagenomic binning, comparative biology and taxonomic classification.</title>
        <authorList>
            <person name="Goeker M."/>
        </authorList>
    </citation>
    <scope>NUCLEOTIDE SEQUENCE [LARGE SCALE GENOMIC DNA]</scope>
    <source>
        <strain evidence="11 13">DSM 28140</strain>
    </source>
</reference>
<dbReference type="GO" id="GO:0030288">
    <property type="term" value="C:outer membrane-bounded periplasmic space"/>
    <property type="evidence" value="ECO:0007669"/>
    <property type="project" value="InterPro"/>
</dbReference>
<dbReference type="Proteomes" id="UP000294619">
    <property type="component" value="Unassembled WGS sequence"/>
</dbReference>
<evidence type="ECO:0000256" key="7">
    <source>
        <dbReference type="ARBA" id="ARBA00023049"/>
    </source>
</evidence>
<evidence type="ECO:0000256" key="4">
    <source>
        <dbReference type="ARBA" id="ARBA00022764"/>
    </source>
</evidence>
<feature type="signal peptide" evidence="10">
    <location>
        <begin position="1"/>
        <end position="26"/>
    </location>
</feature>
<evidence type="ECO:0000256" key="5">
    <source>
        <dbReference type="ARBA" id="ARBA00022801"/>
    </source>
</evidence>
<evidence type="ECO:0000256" key="2">
    <source>
        <dbReference type="ARBA" id="ARBA00022723"/>
    </source>
</evidence>
<keyword evidence="5" id="KW-0378">Hydrolase</keyword>
<dbReference type="EMBL" id="VDGV01000006">
    <property type="protein sequence ID" value="TNG93542.1"/>
    <property type="molecule type" value="Genomic_DNA"/>
</dbReference>
<accession>A0A4R3Y4F9</accession>
<evidence type="ECO:0000256" key="3">
    <source>
        <dbReference type="ARBA" id="ARBA00022729"/>
    </source>
</evidence>
<reference evidence="12 14" key="2">
    <citation type="submission" date="2019-05" db="EMBL/GenBank/DDBJ databases">
        <title>Pasteurellaceae isolates from reptiles.</title>
        <authorList>
            <person name="Bojesen A.M."/>
            <person name="Lund E."/>
        </authorList>
    </citation>
    <scope>NUCLEOTIDE SEQUENCE [LARGE SCALE GENOMIC DNA]</scope>
    <source>
        <strain evidence="12 14">ELNT2x</strain>
    </source>
</reference>
<keyword evidence="2" id="KW-0479">Metal-binding</keyword>
<dbReference type="GO" id="GO:0046872">
    <property type="term" value="F:metal ion binding"/>
    <property type="evidence" value="ECO:0007669"/>
    <property type="project" value="UniProtKB-KW"/>
</dbReference>
<evidence type="ECO:0000313" key="11">
    <source>
        <dbReference type="EMBL" id="TCV86577.1"/>
    </source>
</evidence>
<evidence type="ECO:0000313" key="14">
    <source>
        <dbReference type="Proteomes" id="UP000305526"/>
    </source>
</evidence>
<dbReference type="AlphaFoldDB" id="A0A4R3Y4F9"/>
<dbReference type="Pfam" id="PF03411">
    <property type="entry name" value="Peptidase_M74"/>
    <property type="match status" value="1"/>
</dbReference>
<evidence type="ECO:0000256" key="1">
    <source>
        <dbReference type="ARBA" id="ARBA00022670"/>
    </source>
</evidence>
<evidence type="ECO:0000256" key="10">
    <source>
        <dbReference type="SAM" id="SignalP"/>
    </source>
</evidence>
<keyword evidence="7" id="KW-0482">Metalloprotease</keyword>
<proteinExistence type="predicted"/>
<dbReference type="Proteomes" id="UP000305526">
    <property type="component" value="Unassembled WGS sequence"/>
</dbReference>
<evidence type="ECO:0000256" key="9">
    <source>
        <dbReference type="SAM" id="MobiDB-lite"/>
    </source>
</evidence>
<protein>
    <submittedName>
        <fullName evidence="11">Penicillin-insensitive murein endopeptidase</fullName>
    </submittedName>
</protein>
<dbReference type="GO" id="GO:0008237">
    <property type="term" value="F:metallopeptidase activity"/>
    <property type="evidence" value="ECO:0007669"/>
    <property type="project" value="UniProtKB-KW"/>
</dbReference>
<feature type="disulfide bond" evidence="8">
    <location>
        <begin position="220"/>
        <end position="227"/>
    </location>
</feature>
<dbReference type="RefSeq" id="WP_132967153.1">
    <property type="nucleotide sequence ID" value="NZ_LEKL01000030.1"/>
</dbReference>
<keyword evidence="14" id="KW-1185">Reference proteome</keyword>
<comment type="caution">
    <text evidence="11">The sequence shown here is derived from an EMBL/GenBank/DDBJ whole genome shotgun (WGS) entry which is preliminary data.</text>
</comment>
<dbReference type="Gene3D" id="3.30.1380.10">
    <property type="match status" value="1"/>
</dbReference>
<keyword evidence="1" id="KW-0645">Protease</keyword>
<feature type="disulfide bond" evidence="8">
    <location>
        <begin position="191"/>
        <end position="239"/>
    </location>
</feature>
<evidence type="ECO:0000313" key="12">
    <source>
        <dbReference type="EMBL" id="TNG93542.1"/>
    </source>
</evidence>
<dbReference type="PIRSF" id="PIRSF018455">
    <property type="entry name" value="MepA"/>
    <property type="match status" value="1"/>
</dbReference>
<dbReference type="InterPro" id="IPR005073">
    <property type="entry name" value="Peptidase_M74"/>
</dbReference>
<keyword evidence="6" id="KW-0862">Zinc</keyword>
<keyword evidence="8" id="KW-1015">Disulfide bond</keyword>
<dbReference type="GO" id="GO:0006508">
    <property type="term" value="P:proteolysis"/>
    <property type="evidence" value="ECO:0007669"/>
    <property type="project" value="UniProtKB-KW"/>
</dbReference>
<feature type="disulfide bond" evidence="8">
    <location>
        <begin position="50"/>
        <end position="268"/>
    </location>
</feature>